<proteinExistence type="predicted"/>
<organism evidence="7 8">
    <name type="scientific">Candidatus Phaeomarinibacter ectocarpi</name>
    <dbReference type="NCBI Taxonomy" id="1458461"/>
    <lineage>
        <taxon>Bacteria</taxon>
        <taxon>Pseudomonadati</taxon>
        <taxon>Pseudomonadota</taxon>
        <taxon>Alphaproteobacteria</taxon>
        <taxon>Hyphomicrobiales</taxon>
        <taxon>Parvibaculaceae</taxon>
        <taxon>Candidatus Phaeomarinibacter</taxon>
    </lineage>
</organism>
<dbReference type="OrthoDB" id="9779746at2"/>
<dbReference type="HOGENOM" id="CLU_069356_40_3_5"/>
<dbReference type="AlphaFoldDB" id="X5MLZ3"/>
<keyword evidence="1" id="KW-0805">Transcription regulation</keyword>
<gene>
    <name evidence="7" type="ORF">BN1012_Phect597</name>
</gene>
<protein>
    <submittedName>
        <fullName evidence="7">Transcriptional regulator, TetR family</fullName>
    </submittedName>
</protein>
<dbReference type="Proteomes" id="UP000032160">
    <property type="component" value="Chromosome I"/>
</dbReference>
<dbReference type="KEGG" id="pect:BN1012_Phect597"/>
<keyword evidence="8" id="KW-1185">Reference proteome</keyword>
<evidence type="ECO:0000313" key="8">
    <source>
        <dbReference type="Proteomes" id="UP000032160"/>
    </source>
</evidence>
<evidence type="ECO:0000313" key="7">
    <source>
        <dbReference type="EMBL" id="CDO58811.1"/>
    </source>
</evidence>
<evidence type="ECO:0000256" key="2">
    <source>
        <dbReference type="ARBA" id="ARBA00023125"/>
    </source>
</evidence>
<reference evidence="7 8" key="1">
    <citation type="journal article" date="2014" name="Front. Genet.">
        <title>Genome and metabolic network of "Candidatus Phaeomarinobacter ectocarpi" Ec32, a new candidate genus of Alphaproteobacteria frequently associated with brown algae.</title>
        <authorList>
            <person name="Dittami S.M."/>
            <person name="Barbeyron T."/>
            <person name="Boyen C."/>
            <person name="Cambefort J."/>
            <person name="Collet G."/>
            <person name="Delage L."/>
            <person name="Gobet A."/>
            <person name="Groisillier A."/>
            <person name="Leblanc C."/>
            <person name="Michel G."/>
            <person name="Scornet D."/>
            <person name="Siegel A."/>
            <person name="Tapia J.E."/>
            <person name="Tonon T."/>
        </authorList>
    </citation>
    <scope>NUCLEOTIDE SEQUENCE [LARGE SCALE GENOMIC DNA]</scope>
    <source>
        <strain evidence="7 8">Ec32</strain>
    </source>
</reference>
<keyword evidence="2 4" id="KW-0238">DNA-binding</keyword>
<dbReference type="Pfam" id="PF00440">
    <property type="entry name" value="TetR_N"/>
    <property type="match status" value="1"/>
</dbReference>
<dbReference type="RefSeq" id="WP_043949667.1">
    <property type="nucleotide sequence ID" value="NZ_HG966617.1"/>
</dbReference>
<dbReference type="GO" id="GO:0000976">
    <property type="term" value="F:transcription cis-regulatory region binding"/>
    <property type="evidence" value="ECO:0007669"/>
    <property type="project" value="TreeGrafter"/>
</dbReference>
<dbReference type="GO" id="GO:0003700">
    <property type="term" value="F:DNA-binding transcription factor activity"/>
    <property type="evidence" value="ECO:0007669"/>
    <property type="project" value="TreeGrafter"/>
</dbReference>
<keyword evidence="3" id="KW-0804">Transcription</keyword>
<dbReference type="PROSITE" id="PS50977">
    <property type="entry name" value="HTH_TETR_2"/>
    <property type="match status" value="1"/>
</dbReference>
<dbReference type="STRING" id="1458461.BN1012_Phect597"/>
<evidence type="ECO:0000256" key="1">
    <source>
        <dbReference type="ARBA" id="ARBA00023015"/>
    </source>
</evidence>
<evidence type="ECO:0000256" key="4">
    <source>
        <dbReference type="PROSITE-ProRule" id="PRU00335"/>
    </source>
</evidence>
<dbReference type="PANTHER" id="PTHR30055:SF234">
    <property type="entry name" value="HTH-TYPE TRANSCRIPTIONAL REGULATOR BETI"/>
    <property type="match status" value="1"/>
</dbReference>
<dbReference type="PRINTS" id="PR00455">
    <property type="entry name" value="HTHTETR"/>
</dbReference>
<evidence type="ECO:0000256" key="3">
    <source>
        <dbReference type="ARBA" id="ARBA00023163"/>
    </source>
</evidence>
<feature type="region of interest" description="Disordered" evidence="5">
    <location>
        <begin position="1"/>
        <end position="23"/>
    </location>
</feature>
<dbReference type="InterPro" id="IPR036271">
    <property type="entry name" value="Tet_transcr_reg_TetR-rel_C_sf"/>
</dbReference>
<dbReference type="Gene3D" id="1.10.357.10">
    <property type="entry name" value="Tetracycline Repressor, domain 2"/>
    <property type="match status" value="1"/>
</dbReference>
<dbReference type="InterPro" id="IPR001647">
    <property type="entry name" value="HTH_TetR"/>
</dbReference>
<evidence type="ECO:0000256" key="5">
    <source>
        <dbReference type="SAM" id="MobiDB-lite"/>
    </source>
</evidence>
<accession>X5MLZ3</accession>
<dbReference type="InterPro" id="IPR050109">
    <property type="entry name" value="HTH-type_TetR-like_transc_reg"/>
</dbReference>
<evidence type="ECO:0000259" key="6">
    <source>
        <dbReference type="PROSITE" id="PS50977"/>
    </source>
</evidence>
<dbReference type="PANTHER" id="PTHR30055">
    <property type="entry name" value="HTH-TYPE TRANSCRIPTIONAL REGULATOR RUTR"/>
    <property type="match status" value="1"/>
</dbReference>
<sequence>MTDIRQKTVARGRPRRTPSDTAQMRDRIKRAARDLFARDGYEGVSMRKLAAAAGCAPAALYAYFPNKRAVLRVLWEDIFGELGNELRQAIATHHDPLAQLHTLMTTTIRFWLERPDDFRAIFLIQDEPQGPDGTYFADEAGAMSSLGLIREVAGTAVDAGLLRIHDPDRITSICIASINGTALNLITIPEYDWGETQAVIDDITNTIIDGLKSV</sequence>
<dbReference type="EMBL" id="HG966617">
    <property type="protein sequence ID" value="CDO58811.1"/>
    <property type="molecule type" value="Genomic_DNA"/>
</dbReference>
<dbReference type="SUPFAM" id="SSF48498">
    <property type="entry name" value="Tetracyclin repressor-like, C-terminal domain"/>
    <property type="match status" value="1"/>
</dbReference>
<dbReference type="SUPFAM" id="SSF46689">
    <property type="entry name" value="Homeodomain-like"/>
    <property type="match status" value="1"/>
</dbReference>
<dbReference type="InterPro" id="IPR009057">
    <property type="entry name" value="Homeodomain-like_sf"/>
</dbReference>
<feature type="DNA-binding region" description="H-T-H motif" evidence="4">
    <location>
        <begin position="45"/>
        <end position="64"/>
    </location>
</feature>
<name>X5MLZ3_9HYPH</name>
<feature type="domain" description="HTH tetR-type" evidence="6">
    <location>
        <begin position="22"/>
        <end position="82"/>
    </location>
</feature>